<protein>
    <submittedName>
        <fullName evidence="1">Uncharacterized protein</fullName>
    </submittedName>
</protein>
<reference evidence="1" key="1">
    <citation type="submission" date="2021-09" db="EMBL/GenBank/DDBJ databases">
        <title>A high-quality genome of the endoparasitic fungus Hirsutella rhossiliensis with a comparison of Hirsutella genomes reveals transposable elements contributing to genome size variation.</title>
        <authorList>
            <person name="Lin R."/>
            <person name="Jiao Y."/>
            <person name="Sun X."/>
            <person name="Ling J."/>
            <person name="Xie B."/>
            <person name="Cheng X."/>
        </authorList>
    </citation>
    <scope>NUCLEOTIDE SEQUENCE</scope>
    <source>
        <strain evidence="1">HR02</strain>
    </source>
</reference>
<dbReference type="OrthoDB" id="10628800at2759"/>
<gene>
    <name evidence="1" type="ORF">HRG_11238</name>
</gene>
<comment type="caution">
    <text evidence="1">The sequence shown here is derived from an EMBL/GenBank/DDBJ whole genome shotgun (WGS) entry which is preliminary data.</text>
</comment>
<keyword evidence="2" id="KW-1185">Reference proteome</keyword>
<proteinExistence type="predicted"/>
<dbReference type="EMBL" id="JAIZPD010000019">
    <property type="protein sequence ID" value="KAH0957747.1"/>
    <property type="molecule type" value="Genomic_DNA"/>
</dbReference>
<name>A0A9P8MR78_9HYPO</name>
<dbReference type="RefSeq" id="XP_044715261.1">
    <property type="nucleotide sequence ID" value="XM_044869708.1"/>
</dbReference>
<sequence>MEDRWVDAANHLTEHAKQGRLRLAYGEDELCLDDFSPNDLVNAFLSTHCDVAIELPSLADKLWHPLLELEEQLRRQLRRRSRKSSIHNETTTARLLWYNWFFVISFITFVEPQRRWGEGSGSRPARAARVANSTMDRARCLYGIRGFCLYQDWSGRAVQTLLSKPAEHHAKSSSIAQRALQFFDECHFSAAKLDGPVFCPVFLIAQATKAPSVIGSVLLHVERLLILWARFDLVCERIGLESLAELARGMEEPRILDECTGNCMAVPTPFMERILAGASCAVPLGEYHKDPLDTHNGVFGGLWTCEEEAAQCGNALMKDGKSAHLDALLSSETTEASLVTDEMALGTVGHCGVLPSYDSFLQFDPWSAGHVTDGCSSSLSYDELLQLQLFRL</sequence>
<dbReference type="AlphaFoldDB" id="A0A9P8MR78"/>
<organism evidence="1 2">
    <name type="scientific">Hirsutella rhossiliensis</name>
    <dbReference type="NCBI Taxonomy" id="111463"/>
    <lineage>
        <taxon>Eukaryota</taxon>
        <taxon>Fungi</taxon>
        <taxon>Dikarya</taxon>
        <taxon>Ascomycota</taxon>
        <taxon>Pezizomycotina</taxon>
        <taxon>Sordariomycetes</taxon>
        <taxon>Hypocreomycetidae</taxon>
        <taxon>Hypocreales</taxon>
        <taxon>Ophiocordycipitaceae</taxon>
        <taxon>Hirsutella</taxon>
    </lineage>
</organism>
<evidence type="ECO:0000313" key="2">
    <source>
        <dbReference type="Proteomes" id="UP000824596"/>
    </source>
</evidence>
<accession>A0A9P8MR78</accession>
<dbReference type="Proteomes" id="UP000824596">
    <property type="component" value="Unassembled WGS sequence"/>
</dbReference>
<dbReference type="GeneID" id="68360366"/>
<evidence type="ECO:0000313" key="1">
    <source>
        <dbReference type="EMBL" id="KAH0957747.1"/>
    </source>
</evidence>